<dbReference type="EMBL" id="LFBV01000011">
    <property type="protein sequence ID" value="OKH90572.1"/>
    <property type="molecule type" value="Genomic_DNA"/>
</dbReference>
<dbReference type="InterPro" id="IPR009725">
    <property type="entry name" value="3_dmu_93_MTrfase"/>
</dbReference>
<dbReference type="InterPro" id="IPR029068">
    <property type="entry name" value="Glyas_Bleomycin-R_OHBP_Dase"/>
</dbReference>
<feature type="domain" description="PhnB-like" evidence="1">
    <location>
        <begin position="5"/>
        <end position="119"/>
    </location>
</feature>
<dbReference type="STRING" id="1048205.AB852_33620"/>
<name>A0A1Q4UY92_9ACTN</name>
<dbReference type="GO" id="GO:0032259">
    <property type="term" value="P:methylation"/>
    <property type="evidence" value="ECO:0007669"/>
    <property type="project" value="UniProtKB-KW"/>
</dbReference>
<dbReference type="PIRSF" id="PIRSF021700">
    <property type="entry name" value="3_dmu_93_MTrfase"/>
    <property type="match status" value="1"/>
</dbReference>
<proteinExistence type="predicted"/>
<dbReference type="GeneID" id="96796496"/>
<dbReference type="GO" id="GO:0008168">
    <property type="term" value="F:methyltransferase activity"/>
    <property type="evidence" value="ECO:0007669"/>
    <property type="project" value="UniProtKB-KW"/>
</dbReference>
<dbReference type="Pfam" id="PF06983">
    <property type="entry name" value="3-dmu-9_3-mt"/>
    <property type="match status" value="1"/>
</dbReference>
<evidence type="ECO:0000259" key="1">
    <source>
        <dbReference type="Pfam" id="PF06983"/>
    </source>
</evidence>
<keyword evidence="2" id="KW-0830">Ubiquinone</keyword>
<keyword evidence="2" id="KW-0489">Methyltransferase</keyword>
<dbReference type="CDD" id="cd06588">
    <property type="entry name" value="PhnB_like"/>
    <property type="match status" value="1"/>
</dbReference>
<keyword evidence="3" id="KW-1185">Reference proteome</keyword>
<dbReference type="PANTHER" id="PTHR33990">
    <property type="entry name" value="PROTEIN YJDN-RELATED"/>
    <property type="match status" value="1"/>
</dbReference>
<evidence type="ECO:0000313" key="3">
    <source>
        <dbReference type="Proteomes" id="UP000186455"/>
    </source>
</evidence>
<sequence>MTSEAFTTCLWFDGRAEEAADHYLSVFKNSEPGRVTRYTEAGPGPAGTAITVDFTLNGQHFLALNGGPEFTFNESVSFQIHCADQDEVDYYWDRLTQDGGRPGQCGWLKDRFGVSWQVVPTELPGLLADPDHEKAARTTRALFAMTKPDIGALRAAYAGE</sequence>
<dbReference type="Gene3D" id="3.10.180.10">
    <property type="entry name" value="2,3-Dihydroxybiphenyl 1,2-Dioxygenase, domain 1"/>
    <property type="match status" value="1"/>
</dbReference>
<evidence type="ECO:0000313" key="2">
    <source>
        <dbReference type="EMBL" id="OKH90572.1"/>
    </source>
</evidence>
<accession>A0A1Q4UY92</accession>
<keyword evidence="2" id="KW-0808">Transferase</keyword>
<comment type="caution">
    <text evidence="2">The sequence shown here is derived from an EMBL/GenBank/DDBJ whole genome shotgun (WGS) entry which is preliminary data.</text>
</comment>
<organism evidence="2 3">
    <name type="scientific">Streptomyces uncialis</name>
    <dbReference type="NCBI Taxonomy" id="1048205"/>
    <lineage>
        <taxon>Bacteria</taxon>
        <taxon>Bacillati</taxon>
        <taxon>Actinomycetota</taxon>
        <taxon>Actinomycetes</taxon>
        <taxon>Kitasatosporales</taxon>
        <taxon>Streptomycetaceae</taxon>
        <taxon>Streptomyces</taxon>
    </lineage>
</organism>
<dbReference type="PANTHER" id="PTHR33990:SF2">
    <property type="entry name" value="PHNB-LIKE DOMAIN-CONTAINING PROTEIN"/>
    <property type="match status" value="1"/>
</dbReference>
<dbReference type="AlphaFoldDB" id="A0A1Q4UY92"/>
<dbReference type="SUPFAM" id="SSF54593">
    <property type="entry name" value="Glyoxalase/Bleomycin resistance protein/Dihydroxybiphenyl dioxygenase"/>
    <property type="match status" value="1"/>
</dbReference>
<dbReference type="InterPro" id="IPR028973">
    <property type="entry name" value="PhnB-like"/>
</dbReference>
<gene>
    <name evidence="2" type="ORF">AB852_33620</name>
</gene>
<dbReference type="RefSeq" id="WP_073794575.1">
    <property type="nucleotide sequence ID" value="NZ_CP109290.1"/>
</dbReference>
<dbReference type="Proteomes" id="UP000186455">
    <property type="component" value="Unassembled WGS sequence"/>
</dbReference>
<reference evidence="2 3" key="1">
    <citation type="submission" date="2015-06" db="EMBL/GenBank/DDBJ databases">
        <title>Cloning and characterization of the uncialamcin biosynthetic gene cluster.</title>
        <authorList>
            <person name="Yan X."/>
            <person name="Huang T."/>
            <person name="Ge H."/>
            <person name="Shen B."/>
        </authorList>
    </citation>
    <scope>NUCLEOTIDE SEQUENCE [LARGE SCALE GENOMIC DNA]</scope>
    <source>
        <strain evidence="2 3">DCA2648</strain>
    </source>
</reference>
<protein>
    <submittedName>
        <fullName evidence="2">3-demethylubiquinone-9 3-methyltransferase</fullName>
    </submittedName>
</protein>